<dbReference type="Proteomes" id="UP000052982">
    <property type="component" value="Unassembled WGS sequence"/>
</dbReference>
<dbReference type="RefSeq" id="WP_055632893.1">
    <property type="nucleotide sequence ID" value="NZ_JBIRRP010000003.1"/>
</dbReference>
<protein>
    <recommendedName>
        <fullName evidence="4">Peptide zinc metalloprotease protein</fullName>
    </recommendedName>
</protein>
<feature type="transmembrane region" description="Helical" evidence="1">
    <location>
        <begin position="335"/>
        <end position="359"/>
    </location>
</feature>
<organism evidence="2 3">
    <name type="scientific">Streptomyces griseoruber</name>
    <dbReference type="NCBI Taxonomy" id="1943"/>
    <lineage>
        <taxon>Bacteria</taxon>
        <taxon>Bacillati</taxon>
        <taxon>Actinomycetota</taxon>
        <taxon>Actinomycetes</taxon>
        <taxon>Kitasatosporales</taxon>
        <taxon>Streptomycetaceae</taxon>
        <taxon>Streptomyces</taxon>
    </lineage>
</organism>
<dbReference type="GO" id="GO:0005737">
    <property type="term" value="C:cytoplasm"/>
    <property type="evidence" value="ECO:0007669"/>
    <property type="project" value="TreeGrafter"/>
</dbReference>
<keyword evidence="1" id="KW-1133">Transmembrane helix</keyword>
<evidence type="ECO:0000313" key="2">
    <source>
        <dbReference type="EMBL" id="KUN84425.1"/>
    </source>
</evidence>
<feature type="transmembrane region" description="Helical" evidence="1">
    <location>
        <begin position="132"/>
        <end position="156"/>
    </location>
</feature>
<keyword evidence="1" id="KW-0812">Transmembrane</keyword>
<evidence type="ECO:0008006" key="4">
    <source>
        <dbReference type="Google" id="ProtNLM"/>
    </source>
</evidence>
<dbReference type="InterPro" id="IPR001193">
    <property type="entry name" value="MBTPS2"/>
</dbReference>
<dbReference type="InterPro" id="IPR049694">
    <property type="entry name" value="Daptide_HExxH"/>
</dbReference>
<dbReference type="STRING" id="1943.AQJ64_14885"/>
<comment type="caution">
    <text evidence="2">The sequence shown here is derived from an EMBL/GenBank/DDBJ whole genome shotgun (WGS) entry which is preliminary data.</text>
</comment>
<keyword evidence="3" id="KW-1185">Reference proteome</keyword>
<dbReference type="NCBIfam" id="NF041824">
    <property type="entry name" value="daptide_HExxH"/>
    <property type="match status" value="1"/>
</dbReference>
<evidence type="ECO:0000256" key="1">
    <source>
        <dbReference type="SAM" id="Phobius"/>
    </source>
</evidence>
<sequence>MSSKTETPPVPPELLARPRLAADVSVHEPAEEGAPWLIQQGQARYFRVQPDLARLALALNGTRDHALLAEILGAPWTVDAVAGAVEKLAAGRLLDNGEAVRRSARRFKFVPPMTLQFTLVRPERMLRRISPLVRALTGRAATVAAVVLTLTGLLVLAAQSARVGAVLGQPLGLGTYLAVFAGVLATTAVHEFGHGAVLTHHGGRPGRMGVMLFYLSPAFFCDVTDGWRLPRKGQRVAVALAGIATQVVIAGGAAVASLFFSGAARDGLLVFAFVTYIAGLLNLMPFVKLDGYIALMSHLDVPHLRDRALTDARRAVAGVLFGGRHSRELPELGRWAVPFGLASMVFPLYMIATAVGLWGDTLQRVGVVGAWLMLCGVGFLGYHLVRGFARVVREARAGGAGAARIGAVAVLLTGALTAGLALVDVPYTVSAGYAVRDGGKVELLLPPSADRLVIEKGAEVRLYRVGVAAKSETGRGVIADDRATATTAPLSAFLPVRADMLPTPADGYLLRLTKSPESDLGGAVVDGGRMPAGQWIFTKYVLPAFRW</sequence>
<dbReference type="GO" id="GO:0004222">
    <property type="term" value="F:metalloendopeptidase activity"/>
    <property type="evidence" value="ECO:0007669"/>
    <property type="project" value="InterPro"/>
</dbReference>
<dbReference type="OrthoDB" id="4640801at2"/>
<proteinExistence type="predicted"/>
<feature type="transmembrane region" description="Helical" evidence="1">
    <location>
        <begin position="267"/>
        <end position="287"/>
    </location>
</feature>
<feature type="transmembrane region" description="Helical" evidence="1">
    <location>
        <begin position="405"/>
        <end position="423"/>
    </location>
</feature>
<accession>A0A101T2A7</accession>
<dbReference type="AlphaFoldDB" id="A0A101T2A7"/>
<evidence type="ECO:0000313" key="3">
    <source>
        <dbReference type="Proteomes" id="UP000052982"/>
    </source>
</evidence>
<feature type="transmembrane region" description="Helical" evidence="1">
    <location>
        <begin position="365"/>
        <end position="385"/>
    </location>
</feature>
<feature type="transmembrane region" description="Helical" evidence="1">
    <location>
        <begin position="236"/>
        <end position="261"/>
    </location>
</feature>
<dbReference type="PANTHER" id="PTHR13325">
    <property type="entry name" value="PROTEASE M50 MEMBRANE-BOUND TRANSCRIPTION FACTOR SITE 2 PROTEASE"/>
    <property type="match status" value="1"/>
</dbReference>
<reference evidence="2 3" key="1">
    <citation type="submission" date="2015-10" db="EMBL/GenBank/DDBJ databases">
        <title>Draft genome sequence of Streptomyces griseoruber DSM 40281, type strain for the species Streptomyces griseoruber.</title>
        <authorList>
            <person name="Ruckert C."/>
            <person name="Winkler A."/>
            <person name="Kalinowski J."/>
            <person name="Kampfer P."/>
            <person name="Glaeser S."/>
        </authorList>
    </citation>
    <scope>NUCLEOTIDE SEQUENCE [LARGE SCALE GENOMIC DNA]</scope>
    <source>
        <strain evidence="2 3">DSM 40281</strain>
    </source>
</reference>
<keyword evidence="1" id="KW-0472">Membrane</keyword>
<dbReference type="GO" id="GO:0031293">
    <property type="term" value="P:membrane protein intracellular domain proteolysis"/>
    <property type="evidence" value="ECO:0007669"/>
    <property type="project" value="TreeGrafter"/>
</dbReference>
<dbReference type="EMBL" id="LMWW01000017">
    <property type="protein sequence ID" value="KUN84425.1"/>
    <property type="molecule type" value="Genomic_DNA"/>
</dbReference>
<dbReference type="PANTHER" id="PTHR13325:SF3">
    <property type="entry name" value="MEMBRANE-BOUND TRANSCRIPTION FACTOR SITE-2 PROTEASE"/>
    <property type="match status" value="1"/>
</dbReference>
<name>A0A101T2A7_9ACTN</name>
<gene>
    <name evidence="2" type="ORF">AQJ64_14885</name>
</gene>
<dbReference type="GO" id="GO:0016020">
    <property type="term" value="C:membrane"/>
    <property type="evidence" value="ECO:0007669"/>
    <property type="project" value="InterPro"/>
</dbReference>